<dbReference type="Proteomes" id="UP000266861">
    <property type="component" value="Unassembled WGS sequence"/>
</dbReference>
<keyword evidence="2" id="KW-1185">Reference proteome</keyword>
<evidence type="ECO:0000313" key="2">
    <source>
        <dbReference type="Proteomes" id="UP000266861"/>
    </source>
</evidence>
<sequence>MASWLARNWFIQDLKLNLVGKLIVVRLTKNLKVALDNFQKKTFNIMKIVLCAPKILSKNLKLGRLGMLTLITLYKNSICDKLQWIPYDNFQNFEHIADGGHVSMYSTKSEME</sequence>
<dbReference type="AlphaFoldDB" id="A0A397JE68"/>
<gene>
    <name evidence="1" type="ORF">Glove_84g97</name>
</gene>
<evidence type="ECO:0000313" key="1">
    <source>
        <dbReference type="EMBL" id="RHZ84256.1"/>
    </source>
</evidence>
<dbReference type="EMBL" id="PQFF01000080">
    <property type="protein sequence ID" value="RHZ84256.1"/>
    <property type="molecule type" value="Genomic_DNA"/>
</dbReference>
<reference evidence="1 2" key="1">
    <citation type="submission" date="2018-08" db="EMBL/GenBank/DDBJ databases">
        <title>Genome and evolution of the arbuscular mycorrhizal fungus Diversispora epigaea (formerly Glomus versiforme) and its bacterial endosymbionts.</title>
        <authorList>
            <person name="Sun X."/>
            <person name="Fei Z."/>
            <person name="Harrison M."/>
        </authorList>
    </citation>
    <scope>NUCLEOTIDE SEQUENCE [LARGE SCALE GENOMIC DNA]</scope>
    <source>
        <strain evidence="1 2">IT104</strain>
    </source>
</reference>
<organism evidence="1 2">
    <name type="scientific">Diversispora epigaea</name>
    <dbReference type="NCBI Taxonomy" id="1348612"/>
    <lineage>
        <taxon>Eukaryota</taxon>
        <taxon>Fungi</taxon>
        <taxon>Fungi incertae sedis</taxon>
        <taxon>Mucoromycota</taxon>
        <taxon>Glomeromycotina</taxon>
        <taxon>Glomeromycetes</taxon>
        <taxon>Diversisporales</taxon>
        <taxon>Diversisporaceae</taxon>
        <taxon>Diversispora</taxon>
    </lineage>
</organism>
<protein>
    <submittedName>
        <fullName evidence="1">Uncharacterized protein</fullName>
    </submittedName>
</protein>
<comment type="caution">
    <text evidence="1">The sequence shown here is derived from an EMBL/GenBank/DDBJ whole genome shotgun (WGS) entry which is preliminary data.</text>
</comment>
<proteinExistence type="predicted"/>
<name>A0A397JE68_9GLOM</name>
<accession>A0A397JE68</accession>